<protein>
    <submittedName>
        <fullName evidence="1">Uncharacterized protein</fullName>
    </submittedName>
</protein>
<organism evidence="1 2">
    <name type="scientific">Pedobacter cryoconitis</name>
    <dbReference type="NCBI Taxonomy" id="188932"/>
    <lineage>
        <taxon>Bacteria</taxon>
        <taxon>Pseudomonadati</taxon>
        <taxon>Bacteroidota</taxon>
        <taxon>Sphingobacteriia</taxon>
        <taxon>Sphingobacteriales</taxon>
        <taxon>Sphingobacteriaceae</taxon>
        <taxon>Pedobacter</taxon>
    </lineage>
</organism>
<dbReference type="EMBL" id="JACHCC010000014">
    <property type="protein sequence ID" value="MBB6502607.1"/>
    <property type="molecule type" value="Genomic_DNA"/>
</dbReference>
<dbReference type="AlphaFoldDB" id="A0A7X0MKJ0"/>
<sequence length="50" mass="5773">MLKKNVAYGLNIKIMTHINNECRSNCRQAAKFADIVFYFVTDGLFIPSYL</sequence>
<gene>
    <name evidence="1" type="ORF">HDF25_004790</name>
</gene>
<evidence type="ECO:0000313" key="1">
    <source>
        <dbReference type="EMBL" id="MBB6502607.1"/>
    </source>
</evidence>
<dbReference type="Proteomes" id="UP000521017">
    <property type="component" value="Unassembled WGS sequence"/>
</dbReference>
<reference evidence="1 2" key="1">
    <citation type="submission" date="2020-08" db="EMBL/GenBank/DDBJ databases">
        <title>Genomic Encyclopedia of Type Strains, Phase IV (KMG-V): Genome sequencing to study the core and pangenomes of soil and plant-associated prokaryotes.</title>
        <authorList>
            <person name="Whitman W."/>
        </authorList>
    </citation>
    <scope>NUCLEOTIDE SEQUENCE [LARGE SCALE GENOMIC DNA]</scope>
    <source>
        <strain evidence="1 2">M2T3</strain>
    </source>
</reference>
<proteinExistence type="predicted"/>
<evidence type="ECO:0000313" key="2">
    <source>
        <dbReference type="Proteomes" id="UP000521017"/>
    </source>
</evidence>
<name>A0A7X0MKJ0_9SPHI</name>
<comment type="caution">
    <text evidence="1">The sequence shown here is derived from an EMBL/GenBank/DDBJ whole genome shotgun (WGS) entry which is preliminary data.</text>
</comment>
<accession>A0A7X0MKJ0</accession>